<evidence type="ECO:0000256" key="2">
    <source>
        <dbReference type="ARBA" id="ARBA00004792"/>
    </source>
</evidence>
<evidence type="ECO:0000259" key="15">
    <source>
        <dbReference type="PROSITE" id="PS52019"/>
    </source>
</evidence>
<dbReference type="InterPro" id="IPR050091">
    <property type="entry name" value="PKS_NRPS_Biosynth_Enz"/>
</dbReference>
<dbReference type="Gene3D" id="3.40.366.10">
    <property type="entry name" value="Malonyl-Coenzyme A Acyl Carrier Protein, domain 2"/>
    <property type="match status" value="2"/>
</dbReference>
<dbReference type="SMART" id="SM00829">
    <property type="entry name" value="PKS_ER"/>
    <property type="match status" value="1"/>
</dbReference>
<feature type="domain" description="PKS/mFAS DH" evidence="15">
    <location>
        <begin position="913"/>
        <end position="1183"/>
    </location>
</feature>
<gene>
    <name evidence="16" type="ORF">CRH09_20615</name>
</gene>
<proteinExistence type="predicted"/>
<dbReference type="SMART" id="SM00823">
    <property type="entry name" value="PKS_PP"/>
    <property type="match status" value="2"/>
</dbReference>
<dbReference type="InterPro" id="IPR049900">
    <property type="entry name" value="PKS_mFAS_DH"/>
</dbReference>
<dbReference type="InterPro" id="IPR020843">
    <property type="entry name" value="ER"/>
</dbReference>
<dbReference type="GO" id="GO:0004315">
    <property type="term" value="F:3-oxoacyl-[acyl-carrier-protein] synthase activity"/>
    <property type="evidence" value="ECO:0007669"/>
    <property type="project" value="InterPro"/>
</dbReference>
<dbReference type="PROSITE" id="PS50075">
    <property type="entry name" value="CARRIER"/>
    <property type="match status" value="2"/>
</dbReference>
<evidence type="ECO:0000256" key="5">
    <source>
        <dbReference type="ARBA" id="ARBA00022553"/>
    </source>
</evidence>
<dbReference type="PROSITE" id="PS52004">
    <property type="entry name" value="KS3_2"/>
    <property type="match status" value="2"/>
</dbReference>
<evidence type="ECO:0000256" key="8">
    <source>
        <dbReference type="ARBA" id="ARBA00023098"/>
    </source>
</evidence>
<evidence type="ECO:0000259" key="13">
    <source>
        <dbReference type="PROSITE" id="PS50075"/>
    </source>
</evidence>
<dbReference type="Pfam" id="PF13602">
    <property type="entry name" value="ADH_zinc_N_2"/>
    <property type="match status" value="1"/>
</dbReference>
<evidence type="ECO:0000256" key="6">
    <source>
        <dbReference type="ARBA" id="ARBA00022679"/>
    </source>
</evidence>
<dbReference type="PANTHER" id="PTHR43775:SF51">
    <property type="entry name" value="INACTIVE PHENOLPHTHIOCEROL SYNTHESIS POLYKETIDE SYNTHASE TYPE I PKS1-RELATED"/>
    <property type="match status" value="1"/>
</dbReference>
<keyword evidence="10" id="KW-0511">Multifunctional enzyme</keyword>
<keyword evidence="11" id="KW-0012">Acyltransferase</keyword>
<dbReference type="PROSITE" id="PS52019">
    <property type="entry name" value="PKS_MFAS_DH"/>
    <property type="match status" value="2"/>
</dbReference>
<dbReference type="InterPro" id="IPR049552">
    <property type="entry name" value="PKS_DH_N"/>
</dbReference>
<dbReference type="InterPro" id="IPR009081">
    <property type="entry name" value="PP-bd_ACP"/>
</dbReference>
<dbReference type="Gene3D" id="3.10.129.110">
    <property type="entry name" value="Polyketide synthase dehydratase"/>
    <property type="match status" value="2"/>
</dbReference>
<feature type="domain" description="Ketosynthase family 3 (KS3)" evidence="14">
    <location>
        <begin position="32"/>
        <end position="445"/>
    </location>
</feature>
<dbReference type="CDD" id="cd05195">
    <property type="entry name" value="enoyl_red"/>
    <property type="match status" value="1"/>
</dbReference>
<feature type="active site" description="Proton donor; for dehydratase activity" evidence="12">
    <location>
        <position position="2834"/>
    </location>
</feature>
<dbReference type="GO" id="GO:0033068">
    <property type="term" value="P:macrolide biosynthetic process"/>
    <property type="evidence" value="ECO:0007669"/>
    <property type="project" value="UniProtKB-ARBA"/>
</dbReference>
<dbReference type="InterPro" id="IPR049551">
    <property type="entry name" value="PKS_DH_C"/>
</dbReference>
<dbReference type="Pfam" id="PF08990">
    <property type="entry name" value="Docking"/>
    <property type="match status" value="1"/>
</dbReference>
<dbReference type="KEGG" id="ntp:CRH09_20615"/>
<dbReference type="InterPro" id="IPR032821">
    <property type="entry name" value="PKS_assoc"/>
</dbReference>
<dbReference type="GeneID" id="88359759"/>
<dbReference type="PANTHER" id="PTHR43775">
    <property type="entry name" value="FATTY ACID SYNTHASE"/>
    <property type="match status" value="1"/>
</dbReference>
<dbReference type="GO" id="GO:0031177">
    <property type="term" value="F:phosphopantetheine binding"/>
    <property type="evidence" value="ECO:0007669"/>
    <property type="project" value="InterPro"/>
</dbReference>
<dbReference type="GO" id="GO:0004312">
    <property type="term" value="F:fatty acid synthase activity"/>
    <property type="evidence" value="ECO:0007669"/>
    <property type="project" value="TreeGrafter"/>
</dbReference>
<dbReference type="RefSeq" id="WP_098695325.1">
    <property type="nucleotide sequence ID" value="NZ_CP023778.1"/>
</dbReference>
<dbReference type="Pfam" id="PF00698">
    <property type="entry name" value="Acyl_transf_1"/>
    <property type="match status" value="2"/>
</dbReference>
<feature type="region of interest" description="C-terminal hotdog fold" evidence="12">
    <location>
        <begin position="2775"/>
        <end position="2910"/>
    </location>
</feature>
<dbReference type="CDD" id="cd08956">
    <property type="entry name" value="KR_3_FAS_SDR_x"/>
    <property type="match status" value="2"/>
</dbReference>
<dbReference type="InterPro" id="IPR055123">
    <property type="entry name" value="SpnB-like_Rossmann"/>
</dbReference>
<dbReference type="InterPro" id="IPR013968">
    <property type="entry name" value="PKS_KR"/>
</dbReference>
<dbReference type="Pfam" id="PF00550">
    <property type="entry name" value="PP-binding"/>
    <property type="match status" value="2"/>
</dbReference>
<dbReference type="FunFam" id="3.90.180.10:FF:000032">
    <property type="entry name" value="Probable polyketide synthase pks1"/>
    <property type="match status" value="1"/>
</dbReference>
<keyword evidence="4" id="KW-0596">Phosphopantetheine</keyword>
<organism evidence="16 17">
    <name type="scientific">Nocardia terpenica</name>
    <dbReference type="NCBI Taxonomy" id="455432"/>
    <lineage>
        <taxon>Bacteria</taxon>
        <taxon>Bacillati</taxon>
        <taxon>Actinomycetota</taxon>
        <taxon>Actinomycetes</taxon>
        <taxon>Mycobacteriales</taxon>
        <taxon>Nocardiaceae</taxon>
        <taxon>Nocardia</taxon>
    </lineage>
</organism>
<dbReference type="SMART" id="SM00825">
    <property type="entry name" value="PKS_KS"/>
    <property type="match status" value="2"/>
</dbReference>
<dbReference type="InterPro" id="IPR020806">
    <property type="entry name" value="PKS_PP-bd"/>
</dbReference>
<sequence>MTDDKLRDYLKRVAADLHHTRKRLTEVEARAREPIAIVGMSCRYPGGVDTPEALWRMVASGTDAITPAPGDRGWDPELRYEGGFLDAVGDFDPDFFTLSPREALAMDPQQRLLLETTWEAFERAGIDANSLRGSDTGVFVGVMYQDYALRLNRVPEDVQGYIGNGMSDSVASGRISYTFGLEGPAITVDTACSSSLIAIHLAAHALRRRECSLALAGGAMVMSTPAPFLEMSRQGGLAGDGRCKSFAEEADGTGWGEGVGMIALERLSDARRNGHPVLAVVRGSAVNQDGASSRLTAPNGPAQQRVIRRALADAQLQPDAVDVVEAHGTGTALGDPIEAQALLATYGRDRSADRPLLLGSLKSNIGHTQAAAGVGGVIKMVMAMRAGTVPPTLHAERPTSQVDWSAGTLRLVSEPVPWPETGHPRRAAVSSFGISGTNGHVILEQAEPERAEAAHPETGAPTVPWLVSARDRDGLRAQARLLHTHLAEYPELDPDGIGRALAARTVFEHRAVLLPADRDGLAADLVALADENPSASVLRGGEIRASRVVFVFPGQGSQWVGMARELLDESSVFAAKMAECDAALAPFVEWSLIDRVRQGDSWDRVDVVQPVLFSVMVSLAALWRSYGVEPAAVVGHSQGEIAAAVVAGGLSLADGAKVVALRSGALRAVSGAGGMASVQLPLDRVRAETAAWGDRLSVAAVNGPASVVVAGELAAVDEFLAHADAKQLRAKRIDVDYASHSAHIEQIRDDLLNLLAGIAPRPAEIPFYSTVTGAELDTETLDADYWYRNLRQTVELREAVTAALDAGLRAFVEVSPHPVLTVAVEETARTAGVDALVSATMRRDDGGLARFHASLGEVWTAGVAADWQPAYAHLPARHIDLPTYPFRRKRYWLDDFGPATGDVTAAGLAAAGHPLLGAVVTLADGDALVLTGRLSTRTHPWLAEHEVFGTALLPGTAFLELAARAADQVGLRRVEELTLEMPLALSVSAVDVQVTVGAPGDGGPRPITVYARPADAAPEEPWTRHARGTLSDTAAAAPYAGAWPPPGATPIDLTGLYERFAAGRFVYGPAFQGLRAAWQSGADIYVEASLPPEQHAEAALYGLHPALLDAVLHATGLSGDETGRMPFAWTGAVLHAHGATAVRARVAPVGENAVSVQAWDSMGQQVISVDALLLRPASDAPRAGRHESLFRLDWTPVRVTGDSAAPEPIILGDNRFPDLAALRAAVAAGAAVPALVVAPMAGSDFTDPAATHRAVHAAAALAQNWLADERFADSRLIVLTRGAVAVMPGEDITDLPAAAVWGLVRSAQSEHPGRFVLADIDDPAHIRTLAAVLAATEEEQVAVRGGEVRAPRLARASLAERHEPIVDPDGTVLITGGTGLLGSRIARHLVAAGARRLILTGRSGPAAPGAAALVEELAALGARCTVAACDVADREALRQLLDTIPADHPLTAVVHAAGALDDGVLTSLTPDRIDAVLRPKVDGALHLHELTADRELRAFVLFSSAAGVFGGPGQGNYAAANAFLDALAQHRRARGLAGQSIAWTLWQQRSAMTGHLDADESRRIARSGMPALTDEQGLELFDAATASAEPLLVAMLLDSAALRARAETEPVPRVLHGLVRPAARRAAAAPPGGDGTAATQADRLAALPAAERRRELRELVRTQVAAVLGHTGADAVEPGRAFRDLGFDSLAAVDLRNRLNLVTGLRLPATLVFDHPNPDALADHLDTRLTGDTDRVSAIAAARTGDAADEPIAIVAMGCRFPGGANSPERLWDLVASGADAIAAFPADRGWDVDNLYDPDVERHGTSYVKEGGFLYEAAEFDAAFFGISPREALAMDPQQRLLLETSWEVFERAGIDPATVQGSRTGVFTGVMHHDYAVRLIGNVPDEVEGFLGSGNSASVASGRVSYMFGLEGPAVTVDTACSSSLVSLHLAVRSLRSGECDMALAGGVTVMNSPELFVVFSRQRGLAPDGRCKAFADAADGTGFGEGVGVLLLERLSDAVAHGHPVLAVVRGSAVNQDGASNGLTAPNGPAQQRVIRAALADARLSAADVDVVEGHGTGTRLGDPIEAQALLATYGQDRPDDRPLWLGSLKSNIGHTSAAAGVGGVIKMVQALRHGVMPPTLHVDQPSSQVDWDSGAVRLLSESQAWPDSERPRRAGVSAFGVSGTNAHVVLEQAPEPEPADVSRPGDGRPVAWLLSARSAPALRAQAERLAQYVDARPELECTDIGLSLVARAGHPHRAVLVGDREQLTEGLRALAADAPSAAVVQGVAGAVGRTVFVFPGQGTQWAGMALELLDTSPVFAESMAACERALAPYGGWSLVEVLRNPVALDQVDRVQPALFAVMVSLAATWRSLGVQPDAVLGHSQGEIAAAVVAGALSLDDGAKVVALRSRLLCAIAGRGAMASIALPAEETRILVDRNGGGLSIAAINGPAATVVAGDPAAVTELLAACEREGVRARRIEVDYASHSAHVDAIRDELIDALATIRPEAVRVPMYSTVDGIWLDGSELTAEYWFRNLRGTVGFESAVRALAEAGHTTFIEASPHPVLTVGIGETLTDTAGSVIVTGSLRRGEGGLGRLLLALGEVHAGGVGVDWNAVFTGARRVDLPTYPFEHTRYWLDAATGAADVGAAGLGATGHPLIGAAVDLADSGEQLFTGRLSRAATPWLAEHAVADVTLLPGTAFLELALRAADEVGCGLVDELTLQAPLALPERGSLRLQVRVGPAESDGYRTLGVYARPDRDTAAWTAYATGTIAPLAADPEDAIVAWPPADAEPIDLSGFYDRFDSAGYRYGPTFRGVRAAWRHAGEIFAEIALPQQRDGDDYLLHPALLDAALQSSALLPDRDDVARLPFSWTGVTVHAAGAAALRVRLTARGAEEVALEARDLTGRKVLTVGSLVLRPLPAGGLRAAATTSERLLGVGWIPAAASGDSAACAVLGDALRAALPAASGWTDLAALSADTDTVPRYVLADVPTDADDAPQDRLRAATIRALALIQDWLADERFADATLVLVTRCAVRTGPGDRGTDWAGSGVWGLVRTAQTEHPGRFVLADIDDHPASPGALLTALAADTAENQYAIRGGEAFVPRLGAGDQDVLTPPDESAWRVGLSGDSTVDGLALLPAPEALAPLEPGQVRIAVRAAGLNFHDVVVALGLDPDQPTVGSEGAGIVLEIGPGVTGLAPGDRVMGVFGGAFGPVAIADRATVATIPPGWSFAQAASAPIAFLTAYYGLFDLGGLRPGQSVLVHAATGGVGMAAVQLARHAGAEVFGTASPAKWDVLRAMGFDEEHLASTRTLEFAHRFGNTTGGRGMDVVLDCLAREFVDASLGLLPRGGAFVEMGKTDVRAADDVARRYPGVRYRAFDLVQAGPRRIGEMLAEVLALFERGVLHPLPLTCWDVRQAPEAFRHLSKARHIGKNVLLVPAPLDPAGTVLITGGTGTLGRLVARHLVTAHGVRRLLLVGRRGAHAPGVADLLGELAGLGAEAVAVACDATDRRALAAVLAAIPSDRPLTAVVHAAGVLDDGVVGSLTPERVDRVLRPKVDAAYALHELTRDRDLAAFVLFSSGAGLLGGAGQANYAAANAALDALAAERRALGLPGVSIGWGLWEERSELTAGLADTEVRRMSRAGVGALTSAEGLALFDAAWRGAHPYVFAARFDESTVAGTAVPPLLSGLVRTSRQALRRVRAADSGEPALAGRLAALSPAEAHRVLLDVVRGHAATVLAHASPDQIHPARPFKELGFDSLTGVELRNRLATVVGVRLPAALIFDHPTPEALTRHILATITASAPESESESPLLAELSRLEAGIDTLAPGADAALPAEVAARLRRALARVESLGAAGEDGAPGEQAIAAASNDELFDLIDNELGLS</sequence>
<dbReference type="InterPro" id="IPR016039">
    <property type="entry name" value="Thiolase-like"/>
</dbReference>
<feature type="region of interest" description="N-terminal hotdog fold" evidence="12">
    <location>
        <begin position="913"/>
        <end position="1037"/>
    </location>
</feature>
<dbReference type="FunFam" id="3.40.50.720:FF:000209">
    <property type="entry name" value="Polyketide synthase Pks12"/>
    <property type="match status" value="1"/>
</dbReference>
<evidence type="ECO:0000256" key="12">
    <source>
        <dbReference type="PROSITE-ProRule" id="PRU01363"/>
    </source>
</evidence>
<dbReference type="InterPro" id="IPR011032">
    <property type="entry name" value="GroES-like_sf"/>
</dbReference>
<dbReference type="Pfam" id="PF16197">
    <property type="entry name" value="KAsynt_C_assoc"/>
    <property type="match status" value="2"/>
</dbReference>
<dbReference type="InterPro" id="IPR013154">
    <property type="entry name" value="ADH-like_N"/>
</dbReference>
<dbReference type="InterPro" id="IPR020841">
    <property type="entry name" value="PKS_Beta-ketoAc_synthase_dom"/>
</dbReference>
<evidence type="ECO:0000256" key="1">
    <source>
        <dbReference type="ARBA" id="ARBA00001957"/>
    </source>
</evidence>
<dbReference type="SUPFAM" id="SSF101173">
    <property type="entry name" value="Docking domain B of the erythromycin polyketide synthase (DEBS)"/>
    <property type="match status" value="1"/>
</dbReference>
<evidence type="ECO:0000259" key="14">
    <source>
        <dbReference type="PROSITE" id="PS52004"/>
    </source>
</evidence>
<dbReference type="SMART" id="SM00826">
    <property type="entry name" value="PKS_DH"/>
    <property type="match status" value="2"/>
</dbReference>
<evidence type="ECO:0000313" key="16">
    <source>
        <dbReference type="EMBL" id="ATL68224.1"/>
    </source>
</evidence>
<feature type="active site" description="Proton acceptor; for dehydratase activity" evidence="12">
    <location>
        <position position="2672"/>
    </location>
</feature>
<dbReference type="GO" id="GO:0016491">
    <property type="term" value="F:oxidoreductase activity"/>
    <property type="evidence" value="ECO:0007669"/>
    <property type="project" value="InterPro"/>
</dbReference>
<dbReference type="InterPro" id="IPR036736">
    <property type="entry name" value="ACP-like_sf"/>
</dbReference>
<dbReference type="Gene3D" id="3.40.47.10">
    <property type="match status" value="2"/>
</dbReference>
<dbReference type="InterPro" id="IPR006162">
    <property type="entry name" value="Ppantetheine_attach_site"/>
</dbReference>
<dbReference type="Gene3D" id="3.40.50.11460">
    <property type="match status" value="1"/>
</dbReference>
<dbReference type="Pfam" id="PF22953">
    <property type="entry name" value="SpnB_Rossmann"/>
    <property type="match status" value="2"/>
</dbReference>
<reference evidence="16 17" key="1">
    <citation type="submission" date="2017-10" db="EMBL/GenBank/DDBJ databases">
        <title>Comparative genomics between pathogenic Norcardia.</title>
        <authorList>
            <person name="Zeng L."/>
        </authorList>
    </citation>
    <scope>NUCLEOTIDE SEQUENCE [LARGE SCALE GENOMIC DNA]</scope>
    <source>
        <strain evidence="16 17">NC_YFY_NT001</strain>
    </source>
</reference>
<dbReference type="InterPro" id="IPR042104">
    <property type="entry name" value="PKS_dehydratase_sf"/>
</dbReference>
<keyword evidence="5" id="KW-0597">Phosphoprotein</keyword>
<dbReference type="InterPro" id="IPR001227">
    <property type="entry name" value="Ac_transferase_dom_sf"/>
</dbReference>
<protein>
    <submittedName>
        <fullName evidence="16">Beta-ketoacyl synthase</fullName>
    </submittedName>
</protein>
<dbReference type="Pfam" id="PF08659">
    <property type="entry name" value="KR"/>
    <property type="match status" value="2"/>
</dbReference>
<dbReference type="Pfam" id="PF08240">
    <property type="entry name" value="ADH_N"/>
    <property type="match status" value="1"/>
</dbReference>
<dbReference type="InterPro" id="IPR018201">
    <property type="entry name" value="Ketoacyl_synth_AS"/>
</dbReference>
<dbReference type="CDD" id="cd00833">
    <property type="entry name" value="PKS"/>
    <property type="match status" value="2"/>
</dbReference>
<keyword evidence="9" id="KW-0045">Antibiotic biosynthesis</keyword>
<dbReference type="Gene3D" id="3.90.180.10">
    <property type="entry name" value="Medium-chain alcohol dehydrogenases, catalytic domain"/>
    <property type="match status" value="1"/>
</dbReference>
<feature type="domain" description="Carrier" evidence="13">
    <location>
        <begin position="1654"/>
        <end position="1729"/>
    </location>
</feature>
<feature type="domain" description="Carrier" evidence="13">
    <location>
        <begin position="3709"/>
        <end position="3784"/>
    </location>
</feature>
<dbReference type="InterPro" id="IPR015083">
    <property type="entry name" value="NorB/c/GfsB-D-like_docking"/>
</dbReference>
<evidence type="ECO:0000256" key="4">
    <source>
        <dbReference type="ARBA" id="ARBA00022450"/>
    </source>
</evidence>
<dbReference type="SUPFAM" id="SSF53901">
    <property type="entry name" value="Thiolase-like"/>
    <property type="match status" value="2"/>
</dbReference>
<dbReference type="InterPro" id="IPR057326">
    <property type="entry name" value="KR_dom"/>
</dbReference>
<keyword evidence="8" id="KW-0443">Lipid metabolism</keyword>
<evidence type="ECO:0000256" key="11">
    <source>
        <dbReference type="ARBA" id="ARBA00023315"/>
    </source>
</evidence>
<evidence type="ECO:0000256" key="3">
    <source>
        <dbReference type="ARBA" id="ARBA00005189"/>
    </source>
</evidence>
<feature type="active site" description="Proton donor; for dehydratase activity" evidence="12">
    <location>
        <position position="1109"/>
    </location>
</feature>
<feature type="active site" description="Proton acceptor; for dehydratase activity" evidence="12">
    <location>
        <position position="945"/>
    </location>
</feature>
<keyword evidence="6" id="KW-0808">Transferase</keyword>
<evidence type="ECO:0000256" key="7">
    <source>
        <dbReference type="ARBA" id="ARBA00022832"/>
    </source>
</evidence>
<name>A0A291RM37_9NOCA</name>
<comment type="cofactor">
    <cofactor evidence="1">
        <name>pantetheine 4'-phosphate</name>
        <dbReference type="ChEBI" id="CHEBI:47942"/>
    </cofactor>
</comment>
<evidence type="ECO:0000313" key="17">
    <source>
        <dbReference type="Proteomes" id="UP000221961"/>
    </source>
</evidence>
<dbReference type="InterPro" id="IPR016035">
    <property type="entry name" value="Acyl_Trfase/lysoPLipase"/>
</dbReference>
<keyword evidence="7" id="KW-0276">Fatty acid metabolism</keyword>
<dbReference type="InterPro" id="IPR014043">
    <property type="entry name" value="Acyl_transferase_dom"/>
</dbReference>
<comment type="pathway">
    <text evidence="2">Antibiotic biosynthesis.</text>
</comment>
<dbReference type="SUPFAM" id="SSF52151">
    <property type="entry name" value="FabD/lysophospholipase-like"/>
    <property type="match status" value="2"/>
</dbReference>
<feature type="region of interest" description="C-terminal hotdog fold" evidence="12">
    <location>
        <begin position="1048"/>
        <end position="1183"/>
    </location>
</feature>
<dbReference type="SMART" id="SM00827">
    <property type="entry name" value="PKS_AT"/>
    <property type="match status" value="2"/>
</dbReference>
<dbReference type="SUPFAM" id="SSF47336">
    <property type="entry name" value="ACP-like"/>
    <property type="match status" value="2"/>
</dbReference>
<dbReference type="FunFam" id="3.40.47.10:FF:000019">
    <property type="entry name" value="Polyketide synthase type I"/>
    <property type="match status" value="2"/>
</dbReference>
<dbReference type="Gene3D" id="3.30.70.3290">
    <property type="match status" value="2"/>
</dbReference>
<comment type="pathway">
    <text evidence="3">Lipid metabolism.</text>
</comment>
<dbReference type="SUPFAM" id="SSF51735">
    <property type="entry name" value="NAD(P)-binding Rossmann-fold domains"/>
    <property type="match status" value="5"/>
</dbReference>
<dbReference type="InterPro" id="IPR036299">
    <property type="entry name" value="Polyketide_synth_docking_sf"/>
</dbReference>
<dbReference type="InterPro" id="IPR014031">
    <property type="entry name" value="Ketoacyl_synth_C"/>
</dbReference>
<dbReference type="PROSITE" id="PS00606">
    <property type="entry name" value="KS3_1"/>
    <property type="match status" value="2"/>
</dbReference>
<dbReference type="Gene3D" id="6.10.40.10">
    <property type="match status" value="1"/>
</dbReference>
<dbReference type="Pfam" id="PF00109">
    <property type="entry name" value="ketoacyl-synt"/>
    <property type="match status" value="2"/>
</dbReference>
<dbReference type="EMBL" id="CP023778">
    <property type="protein sequence ID" value="ATL68224.1"/>
    <property type="molecule type" value="Genomic_DNA"/>
</dbReference>
<dbReference type="InterPro" id="IPR016036">
    <property type="entry name" value="Malonyl_transacylase_ACP-bd"/>
</dbReference>
<accession>A0A291RM37</accession>
<dbReference type="Pfam" id="PF21089">
    <property type="entry name" value="PKS_DH_N"/>
    <property type="match status" value="2"/>
</dbReference>
<dbReference type="FunFam" id="1.10.1200.10:FF:000007">
    <property type="entry name" value="Probable polyketide synthase pks17"/>
    <property type="match status" value="2"/>
</dbReference>
<dbReference type="InterPro" id="IPR014030">
    <property type="entry name" value="Ketoacyl_synth_N"/>
</dbReference>
<dbReference type="Gene3D" id="3.40.50.720">
    <property type="entry name" value="NAD(P)-binding Rossmann-like Domain"/>
    <property type="match status" value="2"/>
</dbReference>
<feature type="domain" description="Ketosynthase family 3 (KS3)" evidence="14">
    <location>
        <begin position="1749"/>
        <end position="2176"/>
    </location>
</feature>
<dbReference type="FunFam" id="3.40.366.10:FF:000002">
    <property type="entry name" value="Probable polyketide synthase 2"/>
    <property type="match status" value="2"/>
</dbReference>
<dbReference type="SUPFAM" id="SSF50129">
    <property type="entry name" value="GroES-like"/>
    <property type="match status" value="1"/>
</dbReference>
<dbReference type="InterPro" id="IPR020807">
    <property type="entry name" value="PKS_DH"/>
</dbReference>
<dbReference type="GO" id="GO:0006633">
    <property type="term" value="P:fatty acid biosynthetic process"/>
    <property type="evidence" value="ECO:0007669"/>
    <property type="project" value="InterPro"/>
</dbReference>
<dbReference type="Pfam" id="PF14765">
    <property type="entry name" value="PS-DH"/>
    <property type="match status" value="2"/>
</dbReference>
<evidence type="ECO:0000256" key="9">
    <source>
        <dbReference type="ARBA" id="ARBA00023194"/>
    </source>
</evidence>
<dbReference type="PROSITE" id="PS00012">
    <property type="entry name" value="PHOSPHOPANTETHEINE"/>
    <property type="match status" value="2"/>
</dbReference>
<dbReference type="InterPro" id="IPR036291">
    <property type="entry name" value="NAD(P)-bd_dom_sf"/>
</dbReference>
<dbReference type="Proteomes" id="UP000221961">
    <property type="component" value="Chromosome"/>
</dbReference>
<dbReference type="SMART" id="SM00822">
    <property type="entry name" value="PKS_KR"/>
    <property type="match status" value="2"/>
</dbReference>
<dbReference type="Pfam" id="PF02801">
    <property type="entry name" value="Ketoacyl-synt_C"/>
    <property type="match status" value="2"/>
</dbReference>
<feature type="domain" description="PKS/mFAS DH" evidence="15">
    <location>
        <begin position="2640"/>
        <end position="2910"/>
    </location>
</feature>
<dbReference type="Gene3D" id="1.10.1200.10">
    <property type="entry name" value="ACP-like"/>
    <property type="match status" value="2"/>
</dbReference>
<dbReference type="SUPFAM" id="SSF55048">
    <property type="entry name" value="Probable ACP-binding domain of malonyl-CoA ACP transacylase"/>
    <property type="match status" value="2"/>
</dbReference>
<evidence type="ECO:0000256" key="10">
    <source>
        <dbReference type="ARBA" id="ARBA00023268"/>
    </source>
</evidence>
<dbReference type="SMART" id="SM01294">
    <property type="entry name" value="PKS_PP_betabranch"/>
    <property type="match status" value="2"/>
</dbReference>
<feature type="region of interest" description="N-terminal hotdog fold" evidence="12">
    <location>
        <begin position="2640"/>
        <end position="2763"/>
    </location>
</feature>